<keyword evidence="2 5" id="KW-0396">Initiation factor</keyword>
<dbReference type="PANTHER" id="PTHR23001:SF3">
    <property type="entry name" value="EUKARYOTIC TRANSLATION INITIATION FACTOR 2 SUBUNIT 2"/>
    <property type="match status" value="1"/>
</dbReference>
<dbReference type="InterPro" id="IPR002735">
    <property type="entry name" value="Transl_init_fac_IF2/IF5_dom"/>
</dbReference>
<dbReference type="PANTHER" id="PTHR23001">
    <property type="entry name" value="EUKARYOTIC TRANSLATION INITIATION FACTOR"/>
    <property type="match status" value="1"/>
</dbReference>
<keyword evidence="6" id="KW-1185">Reference proteome</keyword>
<dbReference type="SUPFAM" id="SSF75689">
    <property type="entry name" value="Zinc-binding domain of translation initiation factor 2 beta"/>
    <property type="match status" value="1"/>
</dbReference>
<dbReference type="Proteomes" id="UP000186303">
    <property type="component" value="Chromosome 2"/>
</dbReference>
<dbReference type="Pfam" id="PF01873">
    <property type="entry name" value="eIF-5_eIF-2B"/>
    <property type="match status" value="1"/>
</dbReference>
<organism evidence="5 6">
    <name type="scientific">Malassezia sympodialis (strain ATCC 42132)</name>
    <name type="common">Atopic eczema-associated yeast</name>
    <dbReference type="NCBI Taxonomy" id="1230383"/>
    <lineage>
        <taxon>Eukaryota</taxon>
        <taxon>Fungi</taxon>
        <taxon>Dikarya</taxon>
        <taxon>Basidiomycota</taxon>
        <taxon>Ustilaginomycotina</taxon>
        <taxon>Malasseziomycetes</taxon>
        <taxon>Malasseziales</taxon>
        <taxon>Malasseziaceae</taxon>
        <taxon>Malassezia</taxon>
    </lineage>
</organism>
<feature type="compositionally biased region" description="Basic and acidic residues" evidence="4">
    <location>
        <begin position="129"/>
        <end position="140"/>
    </location>
</feature>
<protein>
    <submittedName>
        <fullName evidence="5">Similar to S.cerevisiae protein SUI3 (Beta subunit of the translation initiation factor eIF2)</fullName>
    </submittedName>
</protein>
<dbReference type="AlphaFoldDB" id="M5EC24"/>
<keyword evidence="3" id="KW-0648">Protein biosynthesis</keyword>
<evidence type="ECO:0000256" key="2">
    <source>
        <dbReference type="ARBA" id="ARBA00022540"/>
    </source>
</evidence>
<proteinExistence type="inferred from homology"/>
<evidence type="ECO:0000313" key="6">
    <source>
        <dbReference type="Proteomes" id="UP000186303"/>
    </source>
</evidence>
<dbReference type="GO" id="GO:0031369">
    <property type="term" value="F:translation initiation factor binding"/>
    <property type="evidence" value="ECO:0007669"/>
    <property type="project" value="TreeGrafter"/>
</dbReference>
<name>M5EC24_MALS4</name>
<dbReference type="FunFam" id="3.30.30.170:FF:000001">
    <property type="entry name" value="Eukaryotic translation initiation factor 2 subunit"/>
    <property type="match status" value="1"/>
</dbReference>
<evidence type="ECO:0000256" key="1">
    <source>
        <dbReference type="ARBA" id="ARBA00010397"/>
    </source>
</evidence>
<dbReference type="InterPro" id="IPR045196">
    <property type="entry name" value="IF2/IF5"/>
</dbReference>
<dbReference type="HOGENOM" id="CLU_026663_0_3_1"/>
<dbReference type="Gene3D" id="3.30.30.170">
    <property type="match status" value="1"/>
</dbReference>
<dbReference type="STRING" id="1230383.M5EC24"/>
<dbReference type="GO" id="GO:0003743">
    <property type="term" value="F:translation initiation factor activity"/>
    <property type="evidence" value="ECO:0007669"/>
    <property type="project" value="UniProtKB-KW"/>
</dbReference>
<dbReference type="OrthoDB" id="10255414at2759"/>
<dbReference type="VEuPathDB" id="FungiDB:MSYG_0935"/>
<dbReference type="SUPFAM" id="SSF100966">
    <property type="entry name" value="Translation initiation factor 2 beta, aIF2beta, N-terminal domain"/>
    <property type="match status" value="1"/>
</dbReference>
<dbReference type="SMART" id="SM00653">
    <property type="entry name" value="eIF2B_5"/>
    <property type="match status" value="1"/>
</dbReference>
<dbReference type="EMBL" id="LT671822">
    <property type="protein sequence ID" value="SHO76597.1"/>
    <property type="molecule type" value="Genomic_DNA"/>
</dbReference>
<dbReference type="InterPro" id="IPR016189">
    <property type="entry name" value="Transl_init_fac_IF2/IF5_N"/>
</dbReference>
<dbReference type="OMA" id="QIMREGN"/>
<accession>M5EC24</accession>
<evidence type="ECO:0000256" key="4">
    <source>
        <dbReference type="SAM" id="MobiDB-lite"/>
    </source>
</evidence>
<feature type="compositionally biased region" description="Basic and acidic residues" evidence="4">
    <location>
        <begin position="48"/>
        <end position="57"/>
    </location>
</feature>
<reference evidence="6" key="1">
    <citation type="journal article" date="2017" name="Nucleic Acids Res.">
        <title>Proteogenomics produces comprehensive and highly accurate protein-coding gene annotation in a complete genome assembly of Malassezia sympodialis.</title>
        <authorList>
            <person name="Zhu Y."/>
            <person name="Engstroem P.G."/>
            <person name="Tellgren-Roth C."/>
            <person name="Baudo C.D."/>
            <person name="Kennell J.C."/>
            <person name="Sun S."/>
            <person name="Billmyre R.B."/>
            <person name="Schroeder M.S."/>
            <person name="Andersson A."/>
            <person name="Holm T."/>
            <person name="Sigurgeirsson B."/>
            <person name="Wu G."/>
            <person name="Sankaranarayanan S.R."/>
            <person name="Siddharthan R."/>
            <person name="Sanyal K."/>
            <person name="Lundeberg J."/>
            <person name="Nystedt B."/>
            <person name="Boekhout T."/>
            <person name="Dawson T.L. Jr."/>
            <person name="Heitman J."/>
            <person name="Scheynius A."/>
            <person name="Lehtioe J."/>
        </authorList>
    </citation>
    <scope>NUCLEOTIDE SEQUENCE [LARGE SCALE GENOMIC DNA]</scope>
    <source>
        <strain evidence="6">ATCC 42132</strain>
    </source>
</reference>
<feature type="compositionally biased region" description="Basic and acidic residues" evidence="4">
    <location>
        <begin position="107"/>
        <end position="117"/>
    </location>
</feature>
<feature type="region of interest" description="Disordered" evidence="4">
    <location>
        <begin position="1"/>
        <end position="143"/>
    </location>
</feature>
<evidence type="ECO:0000256" key="3">
    <source>
        <dbReference type="ARBA" id="ARBA00022917"/>
    </source>
</evidence>
<sequence length="307" mass="34532">MSATAPSEEPMKEAPPVQPEAVQDATDLFGGLKKKSKKKKIPVDFDLGETKPTKPTEEEPTPEPAQESIEEPASEKAGTEDAPLDFGDLKKKKKKKKATFDLEEFEKELGETQKDSSDAVDGDDPFAPESKDNNADKAGDVEAWQGTDRDYTYQELLGRIFRTLRQQNPALSGEKKKYTMVPPVVQRDGSKKTVFANIVEICKRMHRQPDHVIQYLFTELGTTGSVDGSQRLVIRGRFQPKQIENVLRRYIVEYVTCKTCRSPNTLLTKENRIYFMTCEACGSQRSVSAIKTGFQAQTGKRSKMREQ</sequence>
<dbReference type="GO" id="GO:0003729">
    <property type="term" value="F:mRNA binding"/>
    <property type="evidence" value="ECO:0007669"/>
    <property type="project" value="TreeGrafter"/>
</dbReference>
<comment type="similarity">
    <text evidence="1">Belongs to the eIF-2-beta/eIF-5 family.</text>
</comment>
<dbReference type="KEGG" id="msym:MSY001_2584"/>
<dbReference type="RefSeq" id="XP_018741105.1">
    <property type="nucleotide sequence ID" value="XM_018884447.1"/>
</dbReference>
<evidence type="ECO:0000313" key="5">
    <source>
        <dbReference type="EMBL" id="SHO76597.1"/>
    </source>
</evidence>
<dbReference type="GO" id="GO:0005850">
    <property type="term" value="C:eukaryotic translation initiation factor 2 complex"/>
    <property type="evidence" value="ECO:0007669"/>
    <property type="project" value="TreeGrafter"/>
</dbReference>
<gene>
    <name evidence="5" type="ORF">MSYG_0935</name>
</gene>
<dbReference type="InterPro" id="IPR016190">
    <property type="entry name" value="Transl_init_fac_IF2/IF5_Zn-bd"/>
</dbReference>
<dbReference type="GO" id="GO:0001731">
    <property type="term" value="P:formation of translation preinitiation complex"/>
    <property type="evidence" value="ECO:0007669"/>
    <property type="project" value="TreeGrafter"/>
</dbReference>